<keyword evidence="3 8" id="KW-0507">mRNA processing</keyword>
<feature type="active site" evidence="8">
    <location>
        <position position="139"/>
    </location>
</feature>
<protein>
    <recommendedName>
        <fullName evidence="8">Ribonuclease 3</fullName>
        <ecNumber evidence="8">3.1.26.3</ecNumber>
    </recommendedName>
    <alternativeName>
        <fullName evidence="8">Ribonuclease III</fullName>
        <shortName evidence="8">RNase III</shortName>
    </alternativeName>
</protein>
<dbReference type="PROSITE" id="PS00517">
    <property type="entry name" value="RNASE_3_1"/>
    <property type="match status" value="1"/>
</dbReference>
<gene>
    <name evidence="8 11" type="primary">rnc</name>
    <name evidence="11" type="ORF">JR347_15295</name>
</gene>
<evidence type="ECO:0000256" key="4">
    <source>
        <dbReference type="ARBA" id="ARBA00022722"/>
    </source>
</evidence>
<evidence type="ECO:0000313" key="11">
    <source>
        <dbReference type="EMBL" id="QSE96946.1"/>
    </source>
</evidence>
<organism evidence="11 12">
    <name type="scientific">Fulvivirga lutea</name>
    <dbReference type="NCBI Taxonomy" id="2810512"/>
    <lineage>
        <taxon>Bacteria</taxon>
        <taxon>Pseudomonadati</taxon>
        <taxon>Bacteroidota</taxon>
        <taxon>Cytophagia</taxon>
        <taxon>Cytophagales</taxon>
        <taxon>Fulvivirgaceae</taxon>
        <taxon>Fulvivirga</taxon>
    </lineage>
</organism>
<comment type="cofactor">
    <cofactor evidence="8">
        <name>Mg(2+)</name>
        <dbReference type="ChEBI" id="CHEBI:18420"/>
    </cofactor>
</comment>
<dbReference type="GO" id="GO:0006397">
    <property type="term" value="P:mRNA processing"/>
    <property type="evidence" value="ECO:0007669"/>
    <property type="project" value="UniProtKB-UniRule"/>
</dbReference>
<comment type="catalytic activity">
    <reaction evidence="1 8">
        <text>Endonucleolytic cleavage to 5'-phosphomonoester.</text>
        <dbReference type="EC" id="3.1.26.3"/>
    </reaction>
</comment>
<dbReference type="Pfam" id="PF14622">
    <property type="entry name" value="Ribonucleas_3_3"/>
    <property type="match status" value="1"/>
</dbReference>
<dbReference type="InterPro" id="IPR000999">
    <property type="entry name" value="RNase_III_dom"/>
</dbReference>
<dbReference type="EC" id="3.1.26.3" evidence="8"/>
<keyword evidence="5 8" id="KW-0255">Endonuclease</keyword>
<dbReference type="SMART" id="SM00358">
    <property type="entry name" value="DSRM"/>
    <property type="match status" value="1"/>
</dbReference>
<evidence type="ECO:0000256" key="8">
    <source>
        <dbReference type="HAMAP-Rule" id="MF_00104"/>
    </source>
</evidence>
<evidence type="ECO:0000256" key="7">
    <source>
        <dbReference type="ARBA" id="ARBA00022884"/>
    </source>
</evidence>
<evidence type="ECO:0000256" key="5">
    <source>
        <dbReference type="ARBA" id="ARBA00022759"/>
    </source>
</evidence>
<dbReference type="PROSITE" id="PS50137">
    <property type="entry name" value="DS_RBD"/>
    <property type="match status" value="1"/>
</dbReference>
<comment type="similarity">
    <text evidence="2">Belongs to the ribonuclease III family.</text>
</comment>
<dbReference type="PANTHER" id="PTHR11207:SF0">
    <property type="entry name" value="RIBONUCLEASE 3"/>
    <property type="match status" value="1"/>
</dbReference>
<dbReference type="KEGG" id="fuv:JR347_15295"/>
<dbReference type="AlphaFoldDB" id="A0A974WEY8"/>
<dbReference type="SUPFAM" id="SSF54768">
    <property type="entry name" value="dsRNA-binding domain-like"/>
    <property type="match status" value="1"/>
</dbReference>
<comment type="function">
    <text evidence="8">Digests double-stranded RNA. Involved in the processing of primary rRNA transcript to yield the immediate precursors to the large and small rRNAs (23S and 16S). Processes some mRNAs, and tRNAs when they are encoded in the rRNA operon. Processes pre-crRNA and tracrRNA of type II CRISPR loci if present in the organism.</text>
</comment>
<dbReference type="EMBL" id="CP070608">
    <property type="protein sequence ID" value="QSE96946.1"/>
    <property type="molecule type" value="Genomic_DNA"/>
</dbReference>
<dbReference type="InterPro" id="IPR011907">
    <property type="entry name" value="RNase_III"/>
</dbReference>
<dbReference type="InterPro" id="IPR036389">
    <property type="entry name" value="RNase_III_sf"/>
</dbReference>
<feature type="binding site" evidence="8">
    <location>
        <position position="136"/>
    </location>
    <ligand>
        <name>Mg(2+)</name>
        <dbReference type="ChEBI" id="CHEBI:18420"/>
    </ligand>
</feature>
<proteinExistence type="inferred from homology"/>
<accession>A0A974WEY8</accession>
<name>A0A974WEY8_9BACT</name>
<dbReference type="GO" id="GO:0046872">
    <property type="term" value="F:metal ion binding"/>
    <property type="evidence" value="ECO:0007669"/>
    <property type="project" value="UniProtKB-KW"/>
</dbReference>
<evidence type="ECO:0000259" key="10">
    <source>
        <dbReference type="PROSITE" id="PS50142"/>
    </source>
</evidence>
<dbReference type="CDD" id="cd10845">
    <property type="entry name" value="DSRM_RNAse_III_family"/>
    <property type="match status" value="1"/>
</dbReference>
<keyword evidence="6 8" id="KW-0378">Hydrolase</keyword>
<dbReference type="CDD" id="cd00593">
    <property type="entry name" value="RIBOc"/>
    <property type="match status" value="1"/>
</dbReference>
<keyword evidence="8" id="KW-0699">rRNA-binding</keyword>
<comment type="subunit">
    <text evidence="8">Homodimer.</text>
</comment>
<evidence type="ECO:0000313" key="12">
    <source>
        <dbReference type="Proteomes" id="UP000662783"/>
    </source>
</evidence>
<feature type="domain" description="DRBM" evidence="9">
    <location>
        <begin position="178"/>
        <end position="246"/>
    </location>
</feature>
<dbReference type="Gene3D" id="1.10.1520.10">
    <property type="entry name" value="Ribonuclease III domain"/>
    <property type="match status" value="1"/>
</dbReference>
<dbReference type="SMART" id="SM00535">
    <property type="entry name" value="RIBOc"/>
    <property type="match status" value="1"/>
</dbReference>
<keyword evidence="8" id="KW-0460">Magnesium</keyword>
<dbReference type="GO" id="GO:0010468">
    <property type="term" value="P:regulation of gene expression"/>
    <property type="evidence" value="ECO:0007669"/>
    <property type="project" value="TreeGrafter"/>
</dbReference>
<dbReference type="PROSITE" id="PS50142">
    <property type="entry name" value="RNASE_3_2"/>
    <property type="match status" value="1"/>
</dbReference>
<dbReference type="GO" id="GO:0006364">
    <property type="term" value="P:rRNA processing"/>
    <property type="evidence" value="ECO:0007669"/>
    <property type="project" value="UniProtKB-UniRule"/>
</dbReference>
<sequence length="250" mass="28687">MYRAAKRFLNTFKRKSNTDKRLITAIETIVGSKPLNLYLYRLATLHSSVANVDNRGYKESNERLEYLGDAILGAAIADYLFKKYPFKDEGFLTEIRSRIVNRESLNTLGKRIGLDSIIQYDKNHSSKLSHKSLYGDTLEALVGAVYLDRGFSFCKSFIIEKLIIPYFDIQNIVESDVNFKSKLIEWAQKENHSIEFEIIHIKTEGRHKEFTAEVTVSEEKKGQGYGFSKKKAEQDAAKKTLQLLGLIEKE</sequence>
<dbReference type="RefSeq" id="WP_205721459.1">
    <property type="nucleotide sequence ID" value="NZ_CP070608.1"/>
</dbReference>
<dbReference type="GO" id="GO:0003725">
    <property type="term" value="F:double-stranded RNA binding"/>
    <property type="evidence" value="ECO:0007669"/>
    <property type="project" value="TreeGrafter"/>
</dbReference>
<evidence type="ECO:0000256" key="1">
    <source>
        <dbReference type="ARBA" id="ARBA00000109"/>
    </source>
</evidence>
<dbReference type="Proteomes" id="UP000662783">
    <property type="component" value="Chromosome"/>
</dbReference>
<dbReference type="Pfam" id="PF00035">
    <property type="entry name" value="dsrm"/>
    <property type="match status" value="1"/>
</dbReference>
<feature type="domain" description="RNase III" evidence="10">
    <location>
        <begin position="23"/>
        <end position="150"/>
    </location>
</feature>
<evidence type="ECO:0000256" key="2">
    <source>
        <dbReference type="ARBA" id="ARBA00010183"/>
    </source>
</evidence>
<dbReference type="NCBIfam" id="TIGR02191">
    <property type="entry name" value="RNaseIII"/>
    <property type="match status" value="1"/>
</dbReference>
<dbReference type="SUPFAM" id="SSF69065">
    <property type="entry name" value="RNase III domain-like"/>
    <property type="match status" value="1"/>
</dbReference>
<evidence type="ECO:0000259" key="9">
    <source>
        <dbReference type="PROSITE" id="PS50137"/>
    </source>
</evidence>
<dbReference type="HAMAP" id="MF_00104">
    <property type="entry name" value="RNase_III"/>
    <property type="match status" value="1"/>
</dbReference>
<keyword evidence="8" id="KW-0479">Metal-binding</keyword>
<keyword evidence="8" id="KW-0819">tRNA processing</keyword>
<keyword evidence="8" id="KW-0698">rRNA processing</keyword>
<keyword evidence="12" id="KW-1185">Reference proteome</keyword>
<dbReference type="GO" id="GO:0005737">
    <property type="term" value="C:cytoplasm"/>
    <property type="evidence" value="ECO:0007669"/>
    <property type="project" value="UniProtKB-SubCell"/>
</dbReference>
<dbReference type="GO" id="GO:0019843">
    <property type="term" value="F:rRNA binding"/>
    <property type="evidence" value="ECO:0007669"/>
    <property type="project" value="UniProtKB-KW"/>
</dbReference>
<dbReference type="Gene3D" id="3.30.160.20">
    <property type="match status" value="1"/>
</dbReference>
<feature type="binding site" evidence="8">
    <location>
        <position position="65"/>
    </location>
    <ligand>
        <name>Mg(2+)</name>
        <dbReference type="ChEBI" id="CHEBI:18420"/>
    </ligand>
</feature>
<dbReference type="GO" id="GO:0004525">
    <property type="term" value="F:ribonuclease III activity"/>
    <property type="evidence" value="ECO:0007669"/>
    <property type="project" value="UniProtKB-UniRule"/>
</dbReference>
<evidence type="ECO:0000256" key="3">
    <source>
        <dbReference type="ARBA" id="ARBA00022664"/>
    </source>
</evidence>
<dbReference type="GO" id="GO:0008033">
    <property type="term" value="P:tRNA processing"/>
    <property type="evidence" value="ECO:0007669"/>
    <property type="project" value="UniProtKB-KW"/>
</dbReference>
<feature type="binding site" evidence="8">
    <location>
        <position position="139"/>
    </location>
    <ligand>
        <name>Mg(2+)</name>
        <dbReference type="ChEBI" id="CHEBI:18420"/>
    </ligand>
</feature>
<keyword evidence="4 8" id="KW-0540">Nuclease</keyword>
<dbReference type="InterPro" id="IPR014720">
    <property type="entry name" value="dsRBD_dom"/>
</dbReference>
<evidence type="ECO:0000256" key="6">
    <source>
        <dbReference type="ARBA" id="ARBA00022801"/>
    </source>
</evidence>
<feature type="active site" evidence="8">
    <location>
        <position position="69"/>
    </location>
</feature>
<reference evidence="11" key="1">
    <citation type="submission" date="2021-02" db="EMBL/GenBank/DDBJ databases">
        <title>Fulvivirga sp. S481 isolated from sea water.</title>
        <authorList>
            <person name="Bae S.S."/>
            <person name="Baek K."/>
        </authorList>
    </citation>
    <scope>NUCLEOTIDE SEQUENCE</scope>
    <source>
        <strain evidence="11">S481</strain>
    </source>
</reference>
<keyword evidence="7 8" id="KW-0694">RNA-binding</keyword>
<keyword evidence="8" id="KW-0963">Cytoplasm</keyword>
<comment type="subcellular location">
    <subcellularLocation>
        <location evidence="8">Cytoplasm</location>
    </subcellularLocation>
</comment>
<dbReference type="PANTHER" id="PTHR11207">
    <property type="entry name" value="RIBONUCLEASE III"/>
    <property type="match status" value="1"/>
</dbReference>